<name>A0ABQ4ZTZ0_9ASTR</name>
<evidence type="ECO:0000313" key="2">
    <source>
        <dbReference type="Proteomes" id="UP001151760"/>
    </source>
</evidence>
<evidence type="ECO:0000313" key="1">
    <source>
        <dbReference type="EMBL" id="GJS92821.1"/>
    </source>
</evidence>
<gene>
    <name evidence="1" type="ORF">Tco_0799789</name>
</gene>
<organism evidence="1 2">
    <name type="scientific">Tanacetum coccineum</name>
    <dbReference type="NCBI Taxonomy" id="301880"/>
    <lineage>
        <taxon>Eukaryota</taxon>
        <taxon>Viridiplantae</taxon>
        <taxon>Streptophyta</taxon>
        <taxon>Embryophyta</taxon>
        <taxon>Tracheophyta</taxon>
        <taxon>Spermatophyta</taxon>
        <taxon>Magnoliopsida</taxon>
        <taxon>eudicotyledons</taxon>
        <taxon>Gunneridae</taxon>
        <taxon>Pentapetalae</taxon>
        <taxon>asterids</taxon>
        <taxon>campanulids</taxon>
        <taxon>Asterales</taxon>
        <taxon>Asteraceae</taxon>
        <taxon>Asteroideae</taxon>
        <taxon>Anthemideae</taxon>
        <taxon>Anthemidinae</taxon>
        <taxon>Tanacetum</taxon>
    </lineage>
</organism>
<proteinExistence type="predicted"/>
<comment type="caution">
    <text evidence="1">The sequence shown here is derived from an EMBL/GenBank/DDBJ whole genome shotgun (WGS) entry which is preliminary data.</text>
</comment>
<dbReference type="EMBL" id="BQNB010011610">
    <property type="protein sequence ID" value="GJS92821.1"/>
    <property type="molecule type" value="Genomic_DNA"/>
</dbReference>
<dbReference type="PANTHER" id="PTHR11956:SF5">
    <property type="entry name" value="ARGININE--TRNA LIGASE, CYTOPLASMIC"/>
    <property type="match status" value="1"/>
</dbReference>
<reference evidence="1" key="1">
    <citation type="journal article" date="2022" name="Int. J. Mol. Sci.">
        <title>Draft Genome of Tanacetum Coccineum: Genomic Comparison of Closely Related Tanacetum-Family Plants.</title>
        <authorList>
            <person name="Yamashiro T."/>
            <person name="Shiraishi A."/>
            <person name="Nakayama K."/>
            <person name="Satake H."/>
        </authorList>
    </citation>
    <scope>NUCLEOTIDE SEQUENCE</scope>
</reference>
<sequence>MRNIEVLQPEMLERELGLHDFGFVSIKLSRKWMAKSVHKMLKDGIDTQAPELLMENVLVKFPSYNTDLMLIDLVRCDLITRTLFNMLEYSKNPMKFSMPPDEHPIKEKDDGVLVFCNAEEELEIHVKRDGCCGDLVNDLTDLWYGLKKEKADWIVCVTPVHQNEYIKACIKLSNFTQQPNCITDGNMLRLIFSPGCSTCKLVPTSLV</sequence>
<accession>A0ABQ4ZTZ0</accession>
<reference evidence="1" key="2">
    <citation type="submission" date="2022-01" db="EMBL/GenBank/DDBJ databases">
        <authorList>
            <person name="Yamashiro T."/>
            <person name="Shiraishi A."/>
            <person name="Satake H."/>
            <person name="Nakayama K."/>
        </authorList>
    </citation>
    <scope>NUCLEOTIDE SEQUENCE</scope>
</reference>
<dbReference type="Proteomes" id="UP001151760">
    <property type="component" value="Unassembled WGS sequence"/>
</dbReference>
<dbReference type="PANTHER" id="PTHR11956">
    <property type="entry name" value="ARGINYL-TRNA SYNTHETASE"/>
    <property type="match status" value="1"/>
</dbReference>
<dbReference type="InterPro" id="IPR001278">
    <property type="entry name" value="Arg-tRNA-ligase"/>
</dbReference>
<protein>
    <submittedName>
        <fullName evidence="1">Uncharacterized protein</fullName>
    </submittedName>
</protein>
<keyword evidence="2" id="KW-1185">Reference proteome</keyword>